<dbReference type="PANTHER" id="PTHR46796">
    <property type="entry name" value="HTH-TYPE TRANSCRIPTIONAL ACTIVATOR RHAS-RELATED"/>
    <property type="match status" value="1"/>
</dbReference>
<evidence type="ECO:0000313" key="5">
    <source>
        <dbReference type="EMBL" id="MBB6143558.1"/>
    </source>
</evidence>
<dbReference type="InterPro" id="IPR050204">
    <property type="entry name" value="AraC_XylS_family_regulators"/>
</dbReference>
<dbReference type="EMBL" id="JACHEK010000003">
    <property type="protein sequence ID" value="MBB6143558.1"/>
    <property type="molecule type" value="Genomic_DNA"/>
</dbReference>
<dbReference type="InterPro" id="IPR011051">
    <property type="entry name" value="RmlC_Cupin_sf"/>
</dbReference>
<proteinExistence type="predicted"/>
<gene>
    <name evidence="5" type="ORF">HNQ77_001507</name>
</gene>
<dbReference type="InterPro" id="IPR018060">
    <property type="entry name" value="HTH_AraC"/>
</dbReference>
<name>A0A841JYP9_9BACT</name>
<evidence type="ECO:0000259" key="4">
    <source>
        <dbReference type="PROSITE" id="PS01124"/>
    </source>
</evidence>
<dbReference type="AlphaFoldDB" id="A0A841JYP9"/>
<evidence type="ECO:0000256" key="2">
    <source>
        <dbReference type="ARBA" id="ARBA00023125"/>
    </source>
</evidence>
<dbReference type="SUPFAM" id="SSF46689">
    <property type="entry name" value="Homeodomain-like"/>
    <property type="match status" value="2"/>
</dbReference>
<dbReference type="Gene3D" id="1.10.10.60">
    <property type="entry name" value="Homeodomain-like"/>
    <property type="match status" value="2"/>
</dbReference>
<sequence length="383" mass="42542">MDVVDDDSYALFANMRILSLRLSASARKQYSRTLVESSGFGQFFRLNGQKKQGCSNGGMILLLGPLFDGGNTMDISGVLPVKAVEVMRNGCGVCPIPAISSLSSKRAGWDGIALESFSDVPGVSIPDHDHPTHFLNLLTHGNIKAQWTTEGKSRSADNGPGTIYVLPAGTRDRLTWSGPTTRIILIMEPRFLARSFEDTAHLDDVELTTHWNLRDRHIQSLMLALHADLEDGSPAGPLYGESLGLALGTYLVRRYSVRNCAKLDYRGSMPTTRLNRTLEFINQNLTRDIRLWELAQIAGMSPNYFCELFKLSTGLPPYQYILRCRIERSKQYLRDPKMSLACAGSAVGFADQSHFTKVFRRIVGVTPMRFRGKIGSEHEHADA</sequence>
<dbReference type="Proteomes" id="UP000538666">
    <property type="component" value="Unassembled WGS sequence"/>
</dbReference>
<evidence type="ECO:0000256" key="3">
    <source>
        <dbReference type="ARBA" id="ARBA00023163"/>
    </source>
</evidence>
<organism evidence="5 6">
    <name type="scientific">Silvibacterium bohemicum</name>
    <dbReference type="NCBI Taxonomy" id="1577686"/>
    <lineage>
        <taxon>Bacteria</taxon>
        <taxon>Pseudomonadati</taxon>
        <taxon>Acidobacteriota</taxon>
        <taxon>Terriglobia</taxon>
        <taxon>Terriglobales</taxon>
        <taxon>Acidobacteriaceae</taxon>
        <taxon>Silvibacterium</taxon>
    </lineage>
</organism>
<dbReference type="InterPro" id="IPR009057">
    <property type="entry name" value="Homeodomain-like_sf"/>
</dbReference>
<dbReference type="SMART" id="SM00342">
    <property type="entry name" value="HTH_ARAC"/>
    <property type="match status" value="1"/>
</dbReference>
<dbReference type="PROSITE" id="PS00041">
    <property type="entry name" value="HTH_ARAC_FAMILY_1"/>
    <property type="match status" value="1"/>
</dbReference>
<keyword evidence="3" id="KW-0804">Transcription</keyword>
<dbReference type="InterPro" id="IPR018062">
    <property type="entry name" value="HTH_AraC-typ_CS"/>
</dbReference>
<keyword evidence="1" id="KW-0805">Transcription regulation</keyword>
<dbReference type="SUPFAM" id="SSF51182">
    <property type="entry name" value="RmlC-like cupins"/>
    <property type="match status" value="1"/>
</dbReference>
<evidence type="ECO:0000313" key="6">
    <source>
        <dbReference type="Proteomes" id="UP000538666"/>
    </source>
</evidence>
<keyword evidence="2" id="KW-0238">DNA-binding</keyword>
<dbReference type="GO" id="GO:0003700">
    <property type="term" value="F:DNA-binding transcription factor activity"/>
    <property type="evidence" value="ECO:0007669"/>
    <property type="project" value="InterPro"/>
</dbReference>
<protein>
    <submittedName>
        <fullName evidence="5">AraC family transcriptional regulator</fullName>
    </submittedName>
</protein>
<comment type="caution">
    <text evidence="5">The sequence shown here is derived from an EMBL/GenBank/DDBJ whole genome shotgun (WGS) entry which is preliminary data.</text>
</comment>
<keyword evidence="6" id="KW-1185">Reference proteome</keyword>
<dbReference type="PROSITE" id="PS01124">
    <property type="entry name" value="HTH_ARAC_FAMILY_2"/>
    <property type="match status" value="1"/>
</dbReference>
<dbReference type="PANTHER" id="PTHR46796:SF6">
    <property type="entry name" value="ARAC SUBFAMILY"/>
    <property type="match status" value="1"/>
</dbReference>
<reference evidence="5 6" key="1">
    <citation type="submission" date="2020-08" db="EMBL/GenBank/DDBJ databases">
        <title>Genomic Encyclopedia of Type Strains, Phase IV (KMG-IV): sequencing the most valuable type-strain genomes for metagenomic binning, comparative biology and taxonomic classification.</title>
        <authorList>
            <person name="Goeker M."/>
        </authorList>
    </citation>
    <scope>NUCLEOTIDE SEQUENCE [LARGE SCALE GENOMIC DNA]</scope>
    <source>
        <strain evidence="5 6">DSM 103733</strain>
    </source>
</reference>
<evidence type="ECO:0000256" key="1">
    <source>
        <dbReference type="ARBA" id="ARBA00023015"/>
    </source>
</evidence>
<accession>A0A841JYP9</accession>
<dbReference type="GO" id="GO:0043565">
    <property type="term" value="F:sequence-specific DNA binding"/>
    <property type="evidence" value="ECO:0007669"/>
    <property type="project" value="InterPro"/>
</dbReference>
<dbReference type="RefSeq" id="WP_184084662.1">
    <property type="nucleotide sequence ID" value="NZ_LBHJ01000003.1"/>
</dbReference>
<dbReference type="Pfam" id="PF12833">
    <property type="entry name" value="HTH_18"/>
    <property type="match status" value="1"/>
</dbReference>
<feature type="domain" description="HTH araC/xylS-type" evidence="4">
    <location>
        <begin position="275"/>
        <end position="373"/>
    </location>
</feature>